<gene>
    <name evidence="1" type="ORF">FNH05_18200</name>
</gene>
<keyword evidence="2" id="KW-1185">Reference proteome</keyword>
<dbReference type="AlphaFoldDB" id="A0A558CH54"/>
<accession>A0A558CH54</accession>
<name>A0A558CH54_9PSEU</name>
<evidence type="ECO:0000313" key="1">
    <source>
        <dbReference type="EMBL" id="TVT48103.1"/>
    </source>
</evidence>
<dbReference type="Proteomes" id="UP000320011">
    <property type="component" value="Unassembled WGS sequence"/>
</dbReference>
<organism evidence="1 2">
    <name type="scientific">Amycolatopsis rhizosphaerae</name>
    <dbReference type="NCBI Taxonomy" id="2053003"/>
    <lineage>
        <taxon>Bacteria</taxon>
        <taxon>Bacillati</taxon>
        <taxon>Actinomycetota</taxon>
        <taxon>Actinomycetes</taxon>
        <taxon>Pseudonocardiales</taxon>
        <taxon>Pseudonocardiaceae</taxon>
        <taxon>Amycolatopsis</taxon>
    </lineage>
</organism>
<reference evidence="1 2" key="1">
    <citation type="submission" date="2019-07" db="EMBL/GenBank/DDBJ databases">
        <authorList>
            <person name="Duangmal K."/>
            <person name="Teo W.F.A."/>
        </authorList>
    </citation>
    <scope>NUCLEOTIDE SEQUENCE [LARGE SCALE GENOMIC DNA]</scope>
    <source>
        <strain evidence="1 2">TBRC 6029</strain>
    </source>
</reference>
<dbReference type="RefSeq" id="WP_144589896.1">
    <property type="nucleotide sequence ID" value="NZ_VJWX01000174.1"/>
</dbReference>
<evidence type="ECO:0000313" key="2">
    <source>
        <dbReference type="Proteomes" id="UP000320011"/>
    </source>
</evidence>
<comment type="caution">
    <text evidence="1">The sequence shown here is derived from an EMBL/GenBank/DDBJ whole genome shotgun (WGS) entry which is preliminary data.</text>
</comment>
<dbReference type="EMBL" id="VJWX01000174">
    <property type="protein sequence ID" value="TVT48103.1"/>
    <property type="molecule type" value="Genomic_DNA"/>
</dbReference>
<dbReference type="OrthoDB" id="3694955at2"/>
<sequence>MRDTVQIHVTSDLPVRTRTLPYANRVEVRFGKAFPVVLLVDYDALIGLGEALREGRNELDAAAAQKQEG</sequence>
<reference evidence="1 2" key="2">
    <citation type="submission" date="2019-08" db="EMBL/GenBank/DDBJ databases">
        <title>Amycolatopsis acidicola sp. nov., isolated from peat swamp forest soil.</title>
        <authorList>
            <person name="Srisuk N."/>
        </authorList>
    </citation>
    <scope>NUCLEOTIDE SEQUENCE [LARGE SCALE GENOMIC DNA]</scope>
    <source>
        <strain evidence="1 2">TBRC 6029</strain>
    </source>
</reference>
<protein>
    <submittedName>
        <fullName evidence="1">Uncharacterized protein</fullName>
    </submittedName>
</protein>
<proteinExistence type="predicted"/>